<dbReference type="EMBL" id="JAMDLZ010000040">
    <property type="protein sequence ID" value="MCY9549136.1"/>
    <property type="molecule type" value="Genomic_DNA"/>
</dbReference>
<feature type="transmembrane region" description="Helical" evidence="1">
    <location>
        <begin position="6"/>
        <end position="22"/>
    </location>
</feature>
<reference evidence="2 3" key="1">
    <citation type="submission" date="2022-05" db="EMBL/GenBank/DDBJ databases">
        <title>Genome Sequencing of Bee-Associated Microbes.</title>
        <authorList>
            <person name="Dunlap C."/>
        </authorList>
    </citation>
    <scope>NUCLEOTIDE SEQUENCE [LARGE SCALE GENOMIC DNA]</scope>
    <source>
        <strain evidence="2 3">NRRL BD-083</strain>
    </source>
</reference>
<proteinExistence type="predicted"/>
<protein>
    <recommendedName>
        <fullName evidence="4">Protein-export membrane protein SecG</fullName>
    </recommendedName>
</protein>
<keyword evidence="1" id="KW-0472">Membrane</keyword>
<organism evidence="2 3">
    <name type="scientific">Lysinibacillus xylanilyticus</name>
    <dbReference type="NCBI Taxonomy" id="582475"/>
    <lineage>
        <taxon>Bacteria</taxon>
        <taxon>Bacillati</taxon>
        <taxon>Bacillota</taxon>
        <taxon>Bacilli</taxon>
        <taxon>Bacillales</taxon>
        <taxon>Bacillaceae</taxon>
        <taxon>Lysinibacillus</taxon>
    </lineage>
</organism>
<keyword evidence="1" id="KW-1133">Transmembrane helix</keyword>
<accession>A0ABT4EXY5</accession>
<evidence type="ECO:0000256" key="1">
    <source>
        <dbReference type="SAM" id="Phobius"/>
    </source>
</evidence>
<comment type="caution">
    <text evidence="2">The sequence shown here is derived from an EMBL/GenBank/DDBJ whole genome shotgun (WGS) entry which is preliminary data.</text>
</comment>
<feature type="transmembrane region" description="Helical" evidence="1">
    <location>
        <begin position="50"/>
        <end position="71"/>
    </location>
</feature>
<keyword evidence="3" id="KW-1185">Reference proteome</keyword>
<keyword evidence="1" id="KW-0812">Transmembrane</keyword>
<evidence type="ECO:0008006" key="4">
    <source>
        <dbReference type="Google" id="ProtNLM"/>
    </source>
</evidence>
<evidence type="ECO:0000313" key="3">
    <source>
        <dbReference type="Proteomes" id="UP001527052"/>
    </source>
</evidence>
<sequence length="72" mass="8390">MEVFIVAILITLIFGSISYMLLKHPEGAIQMSSFSDEFKKKPFLKMFLKFMGWWFLLLVIAAWIVAIISLFE</sequence>
<name>A0ABT4EXY5_9BACI</name>
<evidence type="ECO:0000313" key="2">
    <source>
        <dbReference type="EMBL" id="MCY9549136.1"/>
    </source>
</evidence>
<dbReference type="RefSeq" id="WP_268639124.1">
    <property type="nucleotide sequence ID" value="NZ_JAMDLZ010000040.1"/>
</dbReference>
<dbReference type="Proteomes" id="UP001527052">
    <property type="component" value="Unassembled WGS sequence"/>
</dbReference>
<gene>
    <name evidence="2" type="ORF">M5W82_19855</name>
</gene>